<keyword evidence="2" id="KW-0472">Membrane</keyword>
<evidence type="ECO:0000256" key="2">
    <source>
        <dbReference type="SAM" id="Phobius"/>
    </source>
</evidence>
<evidence type="ECO:0000313" key="3">
    <source>
        <dbReference type="EMBL" id="MBF4769291.1"/>
    </source>
</evidence>
<sequence>MSTIEERLARDIEAVTGGIVVTDSDLRDARNQVQQRISGRQQRHRRRGVVAAAAAAAVVVGVATWQSLGSDDETLSPTEPVPTPTSTSLSAADQTFLVGDAPTAEELAGVWRLDNPTVSRMLFMFTADGSFSYDDTGQLSADPMVHGTFVVDGDTISVDVDGGTAACAGRTLSLRAAMAAGGGLHIVPVGLGDFDCDRPFRPQWALERVLPGGMGGLEAPAEAVWRPVTGPEVVVATWLDPQGEYVSELRGDGTYTVLTGPGELADLGTWTLSDSSSRLSLTSSGDSPSCQSGDQFVLSNLQATDFGTLVIRGDVARKDCQVLLRAEAWFSLAP</sequence>
<evidence type="ECO:0000256" key="1">
    <source>
        <dbReference type="SAM" id="MobiDB-lite"/>
    </source>
</evidence>
<dbReference type="RefSeq" id="WP_194697437.1">
    <property type="nucleotide sequence ID" value="NZ_JADKPO010000023.1"/>
</dbReference>
<gene>
    <name evidence="3" type="ORF">ISU10_16105</name>
</gene>
<protein>
    <submittedName>
        <fullName evidence="3">Uncharacterized protein</fullName>
    </submittedName>
</protein>
<keyword evidence="2" id="KW-0812">Transmembrane</keyword>
<dbReference type="SUPFAM" id="SSF55961">
    <property type="entry name" value="Bet v1-like"/>
    <property type="match status" value="1"/>
</dbReference>
<dbReference type="EMBL" id="JADKPO010000023">
    <property type="protein sequence ID" value="MBF4769291.1"/>
    <property type="molecule type" value="Genomic_DNA"/>
</dbReference>
<accession>A0A930VP90</accession>
<feature type="transmembrane region" description="Helical" evidence="2">
    <location>
        <begin position="48"/>
        <end position="68"/>
    </location>
</feature>
<name>A0A930VP90_9ACTN</name>
<feature type="region of interest" description="Disordered" evidence="1">
    <location>
        <begin position="69"/>
        <end position="91"/>
    </location>
</feature>
<organism evidence="3 4">
    <name type="scientific">Nocardioides agariphilus</name>
    <dbReference type="NCBI Taxonomy" id="433664"/>
    <lineage>
        <taxon>Bacteria</taxon>
        <taxon>Bacillati</taxon>
        <taxon>Actinomycetota</taxon>
        <taxon>Actinomycetes</taxon>
        <taxon>Propionibacteriales</taxon>
        <taxon>Nocardioidaceae</taxon>
        <taxon>Nocardioides</taxon>
    </lineage>
</organism>
<reference evidence="3" key="1">
    <citation type="submission" date="2020-11" db="EMBL/GenBank/DDBJ databases">
        <title>Nocardioides cynanchi sp. nov., isolated from soil of rhizosphere of Cynanchum wilfordii.</title>
        <authorList>
            <person name="Lee J.-S."/>
            <person name="Suh M.K."/>
            <person name="Kim J.-S."/>
        </authorList>
    </citation>
    <scope>NUCLEOTIDE SEQUENCE</scope>
    <source>
        <strain evidence="3">KCTC 19276</strain>
    </source>
</reference>
<comment type="caution">
    <text evidence="3">The sequence shown here is derived from an EMBL/GenBank/DDBJ whole genome shotgun (WGS) entry which is preliminary data.</text>
</comment>
<dbReference type="AlphaFoldDB" id="A0A930VP90"/>
<keyword evidence="2" id="KW-1133">Transmembrane helix</keyword>
<dbReference type="Proteomes" id="UP000660668">
    <property type="component" value="Unassembled WGS sequence"/>
</dbReference>
<evidence type="ECO:0000313" key="4">
    <source>
        <dbReference type="Proteomes" id="UP000660668"/>
    </source>
</evidence>
<keyword evidence="4" id="KW-1185">Reference proteome</keyword>
<proteinExistence type="predicted"/>